<evidence type="ECO:0000259" key="8">
    <source>
        <dbReference type="Pfam" id="PF00593"/>
    </source>
</evidence>
<keyword evidence="7" id="KW-0732">Signal</keyword>
<dbReference type="Pfam" id="PF00593">
    <property type="entry name" value="TonB_dep_Rec_b-barrel"/>
    <property type="match status" value="1"/>
</dbReference>
<comment type="subcellular location">
    <subcellularLocation>
        <location evidence="1 5">Cell outer membrane</location>
    </subcellularLocation>
</comment>
<dbReference type="EMBL" id="JBHRVV010000001">
    <property type="protein sequence ID" value="MFC3458273.1"/>
    <property type="molecule type" value="Genomic_DNA"/>
</dbReference>
<feature type="compositionally biased region" description="Basic and acidic residues" evidence="6">
    <location>
        <begin position="318"/>
        <end position="328"/>
    </location>
</feature>
<dbReference type="PANTHER" id="PTHR40980">
    <property type="entry name" value="PLUG DOMAIN-CONTAINING PROTEIN"/>
    <property type="match status" value="1"/>
</dbReference>
<dbReference type="Gene3D" id="2.40.170.20">
    <property type="entry name" value="TonB-dependent receptor, beta-barrel domain"/>
    <property type="match status" value="1"/>
</dbReference>
<evidence type="ECO:0000256" key="7">
    <source>
        <dbReference type="SAM" id="SignalP"/>
    </source>
</evidence>
<feature type="domain" description="TonB-dependent receptor-like beta-barrel" evidence="8">
    <location>
        <begin position="265"/>
        <end position="674"/>
    </location>
</feature>
<dbReference type="InterPro" id="IPR037066">
    <property type="entry name" value="Plug_dom_sf"/>
</dbReference>
<keyword evidence="5" id="KW-0798">TonB box</keyword>
<dbReference type="Proteomes" id="UP001595665">
    <property type="component" value="Unassembled WGS sequence"/>
</dbReference>
<dbReference type="Pfam" id="PF07715">
    <property type="entry name" value="Plug"/>
    <property type="match status" value="1"/>
</dbReference>
<feature type="region of interest" description="Disordered" evidence="6">
    <location>
        <begin position="318"/>
        <end position="357"/>
    </location>
</feature>
<proteinExistence type="inferred from homology"/>
<evidence type="ECO:0000256" key="6">
    <source>
        <dbReference type="SAM" id="MobiDB-lite"/>
    </source>
</evidence>
<dbReference type="Gene3D" id="2.170.130.10">
    <property type="entry name" value="TonB-dependent receptor, plug domain"/>
    <property type="match status" value="1"/>
</dbReference>
<dbReference type="InterPro" id="IPR036942">
    <property type="entry name" value="Beta-barrel_TonB_sf"/>
</dbReference>
<evidence type="ECO:0000256" key="5">
    <source>
        <dbReference type="RuleBase" id="RU003357"/>
    </source>
</evidence>
<feature type="chain" id="PRO_5046673413" evidence="7">
    <location>
        <begin position="23"/>
        <end position="725"/>
    </location>
</feature>
<dbReference type="PANTHER" id="PTHR40980:SF4">
    <property type="entry name" value="TONB-DEPENDENT RECEPTOR-LIKE BETA-BARREL DOMAIN-CONTAINING PROTEIN"/>
    <property type="match status" value="1"/>
</dbReference>
<gene>
    <name evidence="10" type="ORF">ACFOPH_08440</name>
</gene>
<protein>
    <submittedName>
        <fullName evidence="10">TonB-dependent receptor plug domain-containing protein</fullName>
    </submittedName>
</protein>
<keyword evidence="11" id="KW-1185">Reference proteome</keyword>
<evidence type="ECO:0000256" key="1">
    <source>
        <dbReference type="ARBA" id="ARBA00004442"/>
    </source>
</evidence>
<dbReference type="InterPro" id="IPR012910">
    <property type="entry name" value="Plug_dom"/>
</dbReference>
<feature type="domain" description="TonB-dependent receptor plug" evidence="9">
    <location>
        <begin position="47"/>
        <end position="144"/>
    </location>
</feature>
<keyword evidence="4" id="KW-0998">Cell outer membrane</keyword>
<name>A0ABV7PGH5_9BURK</name>
<comment type="caution">
    <text evidence="10">The sequence shown here is derived from an EMBL/GenBank/DDBJ whole genome shotgun (WGS) entry which is preliminary data.</text>
</comment>
<evidence type="ECO:0000313" key="10">
    <source>
        <dbReference type="EMBL" id="MFC3458273.1"/>
    </source>
</evidence>
<evidence type="ECO:0000256" key="4">
    <source>
        <dbReference type="ARBA" id="ARBA00023237"/>
    </source>
</evidence>
<dbReference type="SUPFAM" id="SSF56935">
    <property type="entry name" value="Porins"/>
    <property type="match status" value="1"/>
</dbReference>
<dbReference type="RefSeq" id="WP_312551468.1">
    <property type="nucleotide sequence ID" value="NZ_JBHRVV010000001.1"/>
</dbReference>
<sequence length="725" mass="80040">MALLHRCHLLFLVAGLPVPALAQQSEPAEPVARVEVRGGAARHDPRRDDTAARFVLGREEIERYADTSVFDLFKRIPGVTVTVGAGRQAQVRMRGLGEGYTQVLLNGERTPAGFTLDSLAPESIERIEVLRAAMAEFPTESVAGTINIVLRKKVRARERELKPGYLLSREFRGPTFSARLADRGERSSWSFTASGNHDALARKSTGSERNTRPDGVVDLCRTTLLREQGRMNRLNLEPRFSWTLENGDTLAWETLANGSGFRNHGHALVSTATGAAPPVPDLHTFGEIDDRMLKSDLRWTHALASGAKLETRIGVEGKRSKSLERRVGADSLGRPATNGSVRADTRQKGASSTGKYSRSVEGGHVVALGWDAGVNASDDLRAERDAIRALPPAQPPEEDFAARVARAAVYAQDEWTLTPRWSVYLGARWEGVRTRVSGNTFAPARVRSSVLSPIFQTLWKLPGREGEQEGQGSQLRLALSRTYKAPDLYSLVPRRSAWENNSATEADYQGNPNLEPELAWGVDAAWEHYWAQGAMVSVSTALRRIDNYTSNRVYFDGTRWIFTPVNADRAVLRSLALETRFPLRALLHGAPAIDLRASVSRNWSRVESVPGPHNRMEQQTPLSTNLGIDYKRGALAAGGSLAHRRGGFVRVAANRGFYSEARTDLETYAVWTLSPTIQLRAVLSNLLGEHNRFGPSYTDPASGTETRAWDYPESVKLRTTLEMTF</sequence>
<evidence type="ECO:0000256" key="2">
    <source>
        <dbReference type="ARBA" id="ARBA00009810"/>
    </source>
</evidence>
<evidence type="ECO:0000256" key="3">
    <source>
        <dbReference type="ARBA" id="ARBA00023136"/>
    </source>
</evidence>
<keyword evidence="10" id="KW-0675">Receptor</keyword>
<keyword evidence="3 5" id="KW-0472">Membrane</keyword>
<reference evidence="11" key="1">
    <citation type="journal article" date="2019" name="Int. J. Syst. Evol. Microbiol.">
        <title>The Global Catalogue of Microorganisms (GCM) 10K type strain sequencing project: providing services to taxonomists for standard genome sequencing and annotation.</title>
        <authorList>
            <consortium name="The Broad Institute Genomics Platform"/>
            <consortium name="The Broad Institute Genome Sequencing Center for Infectious Disease"/>
            <person name="Wu L."/>
            <person name="Ma J."/>
        </authorList>
    </citation>
    <scope>NUCLEOTIDE SEQUENCE [LARGE SCALE GENOMIC DNA]</scope>
    <source>
        <strain evidence="11">CCM 7480</strain>
    </source>
</reference>
<feature type="signal peptide" evidence="7">
    <location>
        <begin position="1"/>
        <end position="22"/>
    </location>
</feature>
<evidence type="ECO:0000259" key="9">
    <source>
        <dbReference type="Pfam" id="PF07715"/>
    </source>
</evidence>
<dbReference type="InterPro" id="IPR000531">
    <property type="entry name" value="Beta-barrel_TonB"/>
</dbReference>
<comment type="similarity">
    <text evidence="2 5">Belongs to the TonB-dependent receptor family.</text>
</comment>
<organism evidence="10 11">
    <name type="scientific">Massilia haematophila</name>
    <dbReference type="NCBI Taxonomy" id="457923"/>
    <lineage>
        <taxon>Bacteria</taxon>
        <taxon>Pseudomonadati</taxon>
        <taxon>Pseudomonadota</taxon>
        <taxon>Betaproteobacteria</taxon>
        <taxon>Burkholderiales</taxon>
        <taxon>Oxalobacteraceae</taxon>
        <taxon>Telluria group</taxon>
        <taxon>Massilia</taxon>
    </lineage>
</organism>
<evidence type="ECO:0000313" key="11">
    <source>
        <dbReference type="Proteomes" id="UP001595665"/>
    </source>
</evidence>
<accession>A0ABV7PGH5</accession>